<dbReference type="EC" id="6.1.1.11" evidence="12"/>
<evidence type="ECO:0000256" key="9">
    <source>
        <dbReference type="ARBA" id="ARBA00023146"/>
    </source>
</evidence>
<feature type="binding site" evidence="12 13">
    <location>
        <position position="285"/>
    </location>
    <ligand>
        <name>L-serine</name>
        <dbReference type="ChEBI" id="CHEBI:33384"/>
    </ligand>
</feature>
<keyword evidence="5 12" id="KW-0436">Ligase</keyword>
<feature type="domain" description="Aminoacyl-transfer RNA synthetases class-II family profile" evidence="16">
    <location>
        <begin position="171"/>
        <end position="410"/>
    </location>
</feature>
<dbReference type="PANTHER" id="PTHR43697:SF1">
    <property type="entry name" value="SERINE--TRNA LIGASE"/>
    <property type="match status" value="1"/>
</dbReference>
<sequence>MLDPKLLRSDPDAVAQRLATRGYDLDTQRLEALESRRRELQAETESLQNERNTRSKSIGKAKAQGEDIQPLLAEVSDLGERLDAAKARLAEVQAEWDALVSGIPNLPHESVPQGRSEEENVELHRWGTPRNFDFEVRDHVDLGALKGDLDFELAAKLTGSRFAVMRGPIARLHRALTQFMLDTQTLEHGYEECYVPHMVNEASLYGTGQLPKFGEDLFRLDDERGFHLIPTAEVPLTNFARDEILEHKLLPLRLTAHTPCFRSEAGSHGRDTRGMIRQHQFDKVEMVQMVEPEKSYEALEEMRGHAEAILQALGLAYRVVTLCTGDMGFGAAKTYDLEVWMPSQQTYREISSISNCEEFQARRMQARFRRPDQKKPQLLHTLNGSGLAVGRCLIAVMENHQNADGSIRVPEALRPYMGGVETINA</sequence>
<dbReference type="PRINTS" id="PR00981">
    <property type="entry name" value="TRNASYNTHSER"/>
</dbReference>
<dbReference type="Gene3D" id="3.30.930.10">
    <property type="entry name" value="Bira Bifunctional Protein, Domain 2"/>
    <property type="match status" value="1"/>
</dbReference>
<dbReference type="InterPro" id="IPR042103">
    <property type="entry name" value="SerRS_1_N_sf"/>
</dbReference>
<accession>A0A1I6Y899</accession>
<evidence type="ECO:0000256" key="3">
    <source>
        <dbReference type="ARBA" id="ARBA00010728"/>
    </source>
</evidence>
<dbReference type="Pfam" id="PF02403">
    <property type="entry name" value="Seryl_tRNA_N"/>
    <property type="match status" value="1"/>
</dbReference>
<dbReference type="EMBL" id="FPAQ01000004">
    <property type="protein sequence ID" value="SFT46703.1"/>
    <property type="molecule type" value="Genomic_DNA"/>
</dbReference>
<feature type="binding site" evidence="13">
    <location>
        <position position="262"/>
    </location>
    <ligand>
        <name>L-serine</name>
        <dbReference type="ChEBI" id="CHEBI:33384"/>
    </ligand>
</feature>
<dbReference type="InterPro" id="IPR006195">
    <property type="entry name" value="aa-tRNA-synth_II"/>
</dbReference>
<dbReference type="OrthoDB" id="9804647at2"/>
<comment type="similarity">
    <text evidence="3 12">Belongs to the class-II aminoacyl-tRNA synthetase family. Type-1 seryl-tRNA synthetase subfamily.</text>
</comment>
<evidence type="ECO:0000256" key="4">
    <source>
        <dbReference type="ARBA" id="ARBA00022490"/>
    </source>
</evidence>
<dbReference type="UniPathway" id="UPA00906">
    <property type="reaction ID" value="UER00895"/>
</dbReference>
<evidence type="ECO:0000259" key="16">
    <source>
        <dbReference type="PROSITE" id="PS50862"/>
    </source>
</evidence>
<dbReference type="RefSeq" id="WP_089847263.1">
    <property type="nucleotide sequence ID" value="NZ_FPAQ01000004.1"/>
</dbReference>
<dbReference type="Proteomes" id="UP000199594">
    <property type="component" value="Unassembled WGS sequence"/>
</dbReference>
<name>A0A1I6Y899_9GAMM</name>
<keyword evidence="7 12" id="KW-0067">ATP-binding</keyword>
<keyword evidence="6 12" id="KW-0547">Nucleotide-binding</keyword>
<evidence type="ECO:0000256" key="6">
    <source>
        <dbReference type="ARBA" id="ARBA00022741"/>
    </source>
</evidence>
<keyword evidence="4 12" id="KW-0963">Cytoplasm</keyword>
<dbReference type="SUPFAM" id="SSF46589">
    <property type="entry name" value="tRNA-binding arm"/>
    <property type="match status" value="1"/>
</dbReference>
<evidence type="ECO:0000256" key="15">
    <source>
        <dbReference type="SAM" id="MobiDB-lite"/>
    </source>
</evidence>
<evidence type="ECO:0000256" key="12">
    <source>
        <dbReference type="HAMAP-Rule" id="MF_00176"/>
    </source>
</evidence>
<evidence type="ECO:0000256" key="13">
    <source>
        <dbReference type="PIRSR" id="PIRSR001529-1"/>
    </source>
</evidence>
<dbReference type="GO" id="GO:0006434">
    <property type="term" value="P:seryl-tRNA aminoacylation"/>
    <property type="evidence" value="ECO:0007669"/>
    <property type="project" value="UniProtKB-UniRule"/>
</dbReference>
<comment type="catalytic activity">
    <reaction evidence="11 12">
        <text>tRNA(Ser) + L-serine + ATP = L-seryl-tRNA(Ser) + AMP + diphosphate + H(+)</text>
        <dbReference type="Rhea" id="RHEA:12292"/>
        <dbReference type="Rhea" id="RHEA-COMP:9669"/>
        <dbReference type="Rhea" id="RHEA-COMP:9703"/>
        <dbReference type="ChEBI" id="CHEBI:15378"/>
        <dbReference type="ChEBI" id="CHEBI:30616"/>
        <dbReference type="ChEBI" id="CHEBI:33019"/>
        <dbReference type="ChEBI" id="CHEBI:33384"/>
        <dbReference type="ChEBI" id="CHEBI:78442"/>
        <dbReference type="ChEBI" id="CHEBI:78533"/>
        <dbReference type="ChEBI" id="CHEBI:456215"/>
        <dbReference type="EC" id="6.1.1.11"/>
    </reaction>
</comment>
<keyword evidence="9 12" id="KW-0030">Aminoacyl-tRNA synthetase</keyword>
<evidence type="ECO:0000313" key="17">
    <source>
        <dbReference type="EMBL" id="SFT46703.1"/>
    </source>
</evidence>
<evidence type="ECO:0000313" key="18">
    <source>
        <dbReference type="Proteomes" id="UP000199594"/>
    </source>
</evidence>
<feature type="binding site" evidence="12 14">
    <location>
        <begin position="262"/>
        <end position="264"/>
    </location>
    <ligand>
        <name>ATP</name>
        <dbReference type="ChEBI" id="CHEBI:30616"/>
    </ligand>
</feature>
<comment type="caution">
    <text evidence="12">Lacks conserved residue(s) required for the propagation of feature annotation.</text>
</comment>
<dbReference type="CDD" id="cd00770">
    <property type="entry name" value="SerRS_core"/>
    <property type="match status" value="1"/>
</dbReference>
<evidence type="ECO:0000256" key="10">
    <source>
        <dbReference type="ARBA" id="ARBA00047929"/>
    </source>
</evidence>
<feature type="binding site" evidence="13">
    <location>
        <position position="383"/>
    </location>
    <ligand>
        <name>L-serine</name>
        <dbReference type="ChEBI" id="CHEBI:33384"/>
    </ligand>
</feature>
<dbReference type="GO" id="GO:0005524">
    <property type="term" value="F:ATP binding"/>
    <property type="evidence" value="ECO:0007669"/>
    <property type="project" value="UniProtKB-UniRule"/>
</dbReference>
<evidence type="ECO:0000256" key="11">
    <source>
        <dbReference type="ARBA" id="ARBA00048823"/>
    </source>
</evidence>
<dbReference type="InterPro" id="IPR033729">
    <property type="entry name" value="SerRS_core"/>
</dbReference>
<comment type="function">
    <text evidence="12">Catalyzes the attachment of serine to tRNA(Ser). Is also able to aminoacylate tRNA(Sec) with serine, to form the misacylated tRNA L-seryl-tRNA(Sec), which will be further converted into selenocysteinyl-tRNA(Sec).</text>
</comment>
<protein>
    <recommendedName>
        <fullName evidence="12">Serine--tRNA ligase</fullName>
        <ecNumber evidence="12">6.1.1.11</ecNumber>
    </recommendedName>
    <alternativeName>
        <fullName evidence="12">Seryl-tRNA synthetase</fullName>
        <shortName evidence="12">SerRS</shortName>
    </alternativeName>
    <alternativeName>
        <fullName evidence="12">Seryl-tRNA(Ser/Sec) synthetase</fullName>
    </alternativeName>
</protein>
<evidence type="ECO:0000256" key="5">
    <source>
        <dbReference type="ARBA" id="ARBA00022598"/>
    </source>
</evidence>
<comment type="pathway">
    <text evidence="2 12">Aminoacyl-tRNA biosynthesis; selenocysteinyl-tRNA(Sec) biosynthesis; L-seryl-tRNA(Sec) from L-serine and tRNA(Sec): step 1/1.</text>
</comment>
<dbReference type="HAMAP" id="MF_00176">
    <property type="entry name" value="Ser_tRNA_synth_type1"/>
    <property type="match status" value="1"/>
</dbReference>
<comment type="catalytic activity">
    <reaction evidence="10 12">
        <text>tRNA(Sec) + L-serine + ATP = L-seryl-tRNA(Sec) + AMP + diphosphate + H(+)</text>
        <dbReference type="Rhea" id="RHEA:42580"/>
        <dbReference type="Rhea" id="RHEA-COMP:9742"/>
        <dbReference type="Rhea" id="RHEA-COMP:10128"/>
        <dbReference type="ChEBI" id="CHEBI:15378"/>
        <dbReference type="ChEBI" id="CHEBI:30616"/>
        <dbReference type="ChEBI" id="CHEBI:33019"/>
        <dbReference type="ChEBI" id="CHEBI:33384"/>
        <dbReference type="ChEBI" id="CHEBI:78442"/>
        <dbReference type="ChEBI" id="CHEBI:78533"/>
        <dbReference type="ChEBI" id="CHEBI:456215"/>
        <dbReference type="EC" id="6.1.1.11"/>
    </reaction>
</comment>
<dbReference type="PANTHER" id="PTHR43697">
    <property type="entry name" value="SERYL-TRNA SYNTHETASE"/>
    <property type="match status" value="1"/>
</dbReference>
<evidence type="ECO:0000256" key="8">
    <source>
        <dbReference type="ARBA" id="ARBA00022917"/>
    </source>
</evidence>
<feature type="binding site" evidence="12 14">
    <location>
        <begin position="349"/>
        <end position="352"/>
    </location>
    <ligand>
        <name>ATP</name>
        <dbReference type="ChEBI" id="CHEBI:30616"/>
    </ligand>
</feature>
<comment type="domain">
    <text evidence="12">Consists of two distinct domains, a catalytic core and a N-terminal extension that is involved in tRNA binding.</text>
</comment>
<dbReference type="Gene3D" id="1.10.287.40">
    <property type="entry name" value="Serine-tRNA synthetase, tRNA binding domain"/>
    <property type="match status" value="1"/>
</dbReference>
<proteinExistence type="inferred from homology"/>
<dbReference type="InterPro" id="IPR002314">
    <property type="entry name" value="aa-tRNA-synt_IIb"/>
</dbReference>
<dbReference type="NCBIfam" id="TIGR00414">
    <property type="entry name" value="serS"/>
    <property type="match status" value="1"/>
</dbReference>
<feature type="region of interest" description="Disordered" evidence="15">
    <location>
        <begin position="40"/>
        <end position="63"/>
    </location>
</feature>
<dbReference type="InterPro" id="IPR002317">
    <property type="entry name" value="Ser-tRNA-ligase_type_1"/>
</dbReference>
<reference evidence="17 18" key="1">
    <citation type="submission" date="2016-10" db="EMBL/GenBank/DDBJ databases">
        <authorList>
            <person name="de Groot N.N."/>
        </authorList>
    </citation>
    <scope>NUCLEOTIDE SEQUENCE [LARGE SCALE GENOMIC DNA]</scope>
    <source>
        <strain evidence="17 18">CGMCC 1.6493</strain>
    </source>
</reference>
<keyword evidence="8 12" id="KW-0648">Protein biosynthesis</keyword>
<dbReference type="GO" id="GO:0005737">
    <property type="term" value="C:cytoplasm"/>
    <property type="evidence" value="ECO:0007669"/>
    <property type="project" value="UniProtKB-SubCell"/>
</dbReference>
<dbReference type="GO" id="GO:0016260">
    <property type="term" value="P:selenocysteine biosynthetic process"/>
    <property type="evidence" value="ECO:0007669"/>
    <property type="project" value="UniProtKB-UniRule"/>
</dbReference>
<dbReference type="InterPro" id="IPR010978">
    <property type="entry name" value="tRNA-bd_arm"/>
</dbReference>
<dbReference type="PROSITE" id="PS50862">
    <property type="entry name" value="AA_TRNA_LIGASE_II"/>
    <property type="match status" value="1"/>
</dbReference>
<dbReference type="AlphaFoldDB" id="A0A1I6Y899"/>
<dbReference type="InterPro" id="IPR045864">
    <property type="entry name" value="aa-tRNA-synth_II/BPL/LPL"/>
</dbReference>
<evidence type="ECO:0000256" key="14">
    <source>
        <dbReference type="PIRSR" id="PIRSR001529-2"/>
    </source>
</evidence>
<dbReference type="PIRSF" id="PIRSF001529">
    <property type="entry name" value="Ser-tRNA-synth_IIa"/>
    <property type="match status" value="1"/>
</dbReference>
<organism evidence="17 18">
    <name type="scientific">Halomonas saccharevitans</name>
    <dbReference type="NCBI Taxonomy" id="416872"/>
    <lineage>
        <taxon>Bacteria</taxon>
        <taxon>Pseudomonadati</taxon>
        <taxon>Pseudomonadota</taxon>
        <taxon>Gammaproteobacteria</taxon>
        <taxon>Oceanospirillales</taxon>
        <taxon>Halomonadaceae</taxon>
        <taxon>Halomonas</taxon>
    </lineage>
</organism>
<dbReference type="GO" id="GO:0004828">
    <property type="term" value="F:serine-tRNA ligase activity"/>
    <property type="evidence" value="ECO:0007669"/>
    <property type="project" value="UniProtKB-UniRule"/>
</dbReference>
<feature type="binding site" evidence="12">
    <location>
        <begin position="231"/>
        <end position="233"/>
    </location>
    <ligand>
        <name>L-serine</name>
        <dbReference type="ChEBI" id="CHEBI:33384"/>
    </ligand>
</feature>
<gene>
    <name evidence="12" type="primary">serS</name>
    <name evidence="17" type="ORF">SAMN04487956_104118</name>
</gene>
<dbReference type="Pfam" id="PF00587">
    <property type="entry name" value="tRNA-synt_2b"/>
    <property type="match status" value="1"/>
</dbReference>
<evidence type="ECO:0000256" key="2">
    <source>
        <dbReference type="ARBA" id="ARBA00005045"/>
    </source>
</evidence>
<comment type="subcellular location">
    <subcellularLocation>
        <location evidence="1 12">Cytoplasm</location>
    </subcellularLocation>
</comment>
<feature type="binding site" evidence="12">
    <location>
        <position position="385"/>
    </location>
    <ligand>
        <name>L-serine</name>
        <dbReference type="ChEBI" id="CHEBI:33384"/>
    </ligand>
</feature>
<dbReference type="SUPFAM" id="SSF55681">
    <property type="entry name" value="Class II aaRS and biotin synthetases"/>
    <property type="match status" value="1"/>
</dbReference>
<feature type="binding site" evidence="13">
    <location>
        <position position="231"/>
    </location>
    <ligand>
        <name>L-serine</name>
        <dbReference type="ChEBI" id="CHEBI:33384"/>
    </ligand>
</feature>
<dbReference type="InterPro" id="IPR015866">
    <property type="entry name" value="Ser-tRNA-synth_1_N"/>
</dbReference>
<evidence type="ECO:0000256" key="7">
    <source>
        <dbReference type="ARBA" id="ARBA00022840"/>
    </source>
</evidence>
<evidence type="ECO:0000256" key="1">
    <source>
        <dbReference type="ARBA" id="ARBA00004496"/>
    </source>
</evidence>
<comment type="subunit">
    <text evidence="12">Homodimer. The tRNA molecule binds across the dimer.</text>
</comment>